<accession>C7MTC0</accession>
<dbReference type="EMBL" id="CP001683">
    <property type="protein sequence ID" value="ACU95390.1"/>
    <property type="molecule type" value="Genomic_DNA"/>
</dbReference>
<feature type="region of interest" description="Disordered" evidence="1">
    <location>
        <begin position="65"/>
        <end position="84"/>
    </location>
</feature>
<name>C7MTC0_SACVD</name>
<dbReference type="Proteomes" id="UP000000841">
    <property type="component" value="Chromosome"/>
</dbReference>
<evidence type="ECO:0000256" key="1">
    <source>
        <dbReference type="SAM" id="MobiDB-lite"/>
    </source>
</evidence>
<dbReference type="AlphaFoldDB" id="C7MTC0"/>
<reference evidence="2 3" key="1">
    <citation type="journal article" date="2009" name="Stand. Genomic Sci.">
        <title>Complete genome sequence of Saccharomonospora viridis type strain (P101).</title>
        <authorList>
            <person name="Pati A."/>
            <person name="Sikorski J."/>
            <person name="Nolan M."/>
            <person name="Lapidus A."/>
            <person name="Copeland A."/>
            <person name="Glavina Del Rio T."/>
            <person name="Lucas S."/>
            <person name="Chen F."/>
            <person name="Tice H."/>
            <person name="Pitluck S."/>
            <person name="Cheng J.F."/>
            <person name="Chertkov O."/>
            <person name="Brettin T."/>
            <person name="Han C."/>
            <person name="Detter J.C."/>
            <person name="Kuske C."/>
            <person name="Bruce D."/>
            <person name="Goodwin L."/>
            <person name="Chain P."/>
            <person name="D'haeseleer P."/>
            <person name="Chen A."/>
            <person name="Palaniappan K."/>
            <person name="Ivanova N."/>
            <person name="Mavromatis K."/>
            <person name="Mikhailova N."/>
            <person name="Rohde M."/>
            <person name="Tindall B.J."/>
            <person name="Goker M."/>
            <person name="Bristow J."/>
            <person name="Eisen J.A."/>
            <person name="Markowitz V."/>
            <person name="Hugenholtz P."/>
            <person name="Kyrpides N.C."/>
            <person name="Klenk H.P."/>
        </authorList>
    </citation>
    <scope>NUCLEOTIDE SEQUENCE [LARGE SCALE GENOMIC DNA]</scope>
    <source>
        <strain evidence="3">ATCC 15386 / DSM 43017 / JCM 3036 / NBRC 12207 / P101</strain>
    </source>
</reference>
<sequence>MAQDRACGGPVGAGDHVLGERAQRLADLTETVRGEFATVLGGHEREHDFTQTRVYLSEPCQQFTVAGDHRSPSSPLDGIALVLS</sequence>
<keyword evidence="3" id="KW-1185">Reference proteome</keyword>
<dbReference type="RefSeq" id="WP_012795823.1">
    <property type="nucleotide sequence ID" value="NC_013159.1"/>
</dbReference>
<organism evidence="2 3">
    <name type="scientific">Saccharomonospora viridis (strain ATCC 15386 / DSM 43017 / JCM 3036 / CCUG 5913 / NBRC 12207 / NCIMB 9602 / P101)</name>
    <name type="common">Thermoactinomyces viridis</name>
    <dbReference type="NCBI Taxonomy" id="471857"/>
    <lineage>
        <taxon>Bacteria</taxon>
        <taxon>Bacillati</taxon>
        <taxon>Actinomycetota</taxon>
        <taxon>Actinomycetes</taxon>
        <taxon>Pseudonocardiales</taxon>
        <taxon>Pseudonocardiaceae</taxon>
        <taxon>Saccharomonospora</taxon>
    </lineage>
</organism>
<evidence type="ECO:0000313" key="3">
    <source>
        <dbReference type="Proteomes" id="UP000000841"/>
    </source>
</evidence>
<evidence type="ECO:0000313" key="2">
    <source>
        <dbReference type="EMBL" id="ACU95390.1"/>
    </source>
</evidence>
<protein>
    <submittedName>
        <fullName evidence="2">Uncharacterized protein</fullName>
    </submittedName>
</protein>
<dbReference type="KEGG" id="svi:Svir_03090"/>
<dbReference type="HOGENOM" id="CLU_2525554_0_0_11"/>
<proteinExistence type="predicted"/>
<gene>
    <name evidence="2" type="ordered locus">Svir_03090</name>
</gene>